<accession>A9V2U0</accession>
<sequence>MRVEEGRNGQGGCLPATTSALKASDEATQGIHHRAQRALDDLPAHLQPFAHQLWADHVHPALIRRQQESLTTQAQLAQAAVADTDALAQLSHQLDARRGRLAAALDQLRHRRCRLRAQRCWQQVRRHVLARQLERLQASVLRKRQHDMAIDPALLHEDEGAAPARRLFGSNTVTVPNVPGGPQRRGPRQRPSLIFNINKQDDTFFQKRRLPRLSEHTSVFVPQHAADDLRHLLEEVKEEAAARQAHVAQLQRELEALVRLEQGGNEEDVVGSWTDASERAARVLRLVTSFERLFSQGFFRDAAVLGVTGLNGTLRTPQTAERFADTQHDADDAWAIFAEALLRHRPTQAEVVWVVQQALLRSTEASHAYLVQWAQHGLLQGHSAILWLLWLHVRCCNTHSGTSTGTAGGNRLLGPHLSRPRSLSSSGGTERRDVARLASAHLRAKAIGSSRRPSTRMSVTRNSTMLLSSARARRDAAAADVTVRRSLLLTAVLTPITEPGEISASILIAIPSELQNVPAFCQEADARAWRWLCEPQLPMPTGPSALSATALISLLDSLAPIPGLGLSLAADPDIPAYATALARRLIFEAVHIVV</sequence>
<gene>
    <name evidence="2" type="ORF">MONBRDRAFT_9336</name>
</gene>
<name>A9V2U0_MONBE</name>
<dbReference type="Proteomes" id="UP000001357">
    <property type="component" value="Unassembled WGS sequence"/>
</dbReference>
<keyword evidence="3" id="KW-1185">Reference proteome</keyword>
<protein>
    <submittedName>
        <fullName evidence="2">Uncharacterized protein</fullName>
    </submittedName>
</protein>
<evidence type="ECO:0000313" key="2">
    <source>
        <dbReference type="EMBL" id="EDQ88073.1"/>
    </source>
</evidence>
<dbReference type="KEGG" id="mbr:MONBRDRAFT_9336"/>
<dbReference type="InterPro" id="IPR012331">
    <property type="entry name" value="Clathrin_H-chain_linker"/>
</dbReference>
<organism evidence="2 3">
    <name type="scientific">Monosiga brevicollis</name>
    <name type="common">Choanoflagellate</name>
    <dbReference type="NCBI Taxonomy" id="81824"/>
    <lineage>
        <taxon>Eukaryota</taxon>
        <taxon>Choanoflagellata</taxon>
        <taxon>Craspedida</taxon>
        <taxon>Salpingoecidae</taxon>
        <taxon>Monosiga</taxon>
    </lineage>
</organism>
<dbReference type="RefSeq" id="XP_001747149.1">
    <property type="nucleotide sequence ID" value="XM_001747097.1"/>
</dbReference>
<feature type="region of interest" description="Disordered" evidence="1">
    <location>
        <begin position="404"/>
        <end position="431"/>
    </location>
</feature>
<dbReference type="AlphaFoldDB" id="A9V2U0"/>
<reference evidence="2 3" key="1">
    <citation type="journal article" date="2008" name="Nature">
        <title>The genome of the choanoflagellate Monosiga brevicollis and the origin of metazoans.</title>
        <authorList>
            <consortium name="JGI Sequencing"/>
            <person name="King N."/>
            <person name="Westbrook M.J."/>
            <person name="Young S.L."/>
            <person name="Kuo A."/>
            <person name="Abedin M."/>
            <person name="Chapman J."/>
            <person name="Fairclough S."/>
            <person name="Hellsten U."/>
            <person name="Isogai Y."/>
            <person name="Letunic I."/>
            <person name="Marr M."/>
            <person name="Pincus D."/>
            <person name="Putnam N."/>
            <person name="Rokas A."/>
            <person name="Wright K.J."/>
            <person name="Zuzow R."/>
            <person name="Dirks W."/>
            <person name="Good M."/>
            <person name="Goodstein D."/>
            <person name="Lemons D."/>
            <person name="Li W."/>
            <person name="Lyons J.B."/>
            <person name="Morris A."/>
            <person name="Nichols S."/>
            <person name="Richter D.J."/>
            <person name="Salamov A."/>
            <person name="Bork P."/>
            <person name="Lim W.A."/>
            <person name="Manning G."/>
            <person name="Miller W.T."/>
            <person name="McGinnis W."/>
            <person name="Shapiro H."/>
            <person name="Tjian R."/>
            <person name="Grigoriev I.V."/>
            <person name="Rokhsar D."/>
        </authorList>
    </citation>
    <scope>NUCLEOTIDE SEQUENCE [LARGE SCALE GENOMIC DNA]</scope>
    <source>
        <strain evidence="3">MX1 / ATCC 50154</strain>
    </source>
</reference>
<evidence type="ECO:0000256" key="1">
    <source>
        <dbReference type="SAM" id="MobiDB-lite"/>
    </source>
</evidence>
<proteinExistence type="predicted"/>
<dbReference type="InParanoid" id="A9V2U0"/>
<dbReference type="Gene3D" id="1.25.40.30">
    <property type="match status" value="1"/>
</dbReference>
<feature type="compositionally biased region" description="Low complexity" evidence="1">
    <location>
        <begin position="412"/>
        <end position="428"/>
    </location>
</feature>
<evidence type="ECO:0000313" key="3">
    <source>
        <dbReference type="Proteomes" id="UP000001357"/>
    </source>
</evidence>
<dbReference type="GeneID" id="5892500"/>
<dbReference type="EMBL" id="CH991556">
    <property type="protein sequence ID" value="EDQ88073.1"/>
    <property type="molecule type" value="Genomic_DNA"/>
</dbReference>